<dbReference type="InterPro" id="IPR050261">
    <property type="entry name" value="FrsA_esterase"/>
</dbReference>
<accession>A0ABV2QNE0</accession>
<evidence type="ECO:0000313" key="5">
    <source>
        <dbReference type="Proteomes" id="UP001549257"/>
    </source>
</evidence>
<sequence>MTVGRTDVHFESAGVTLRGWLYSPPDAGTPSPAVVLCTGFAGTQDTPSIVAAAEAFARAGIAALSFDYRSFSRSDGEPRQLVSIEGQRADITAALRFLKGRDDIDADRIALWGTSLGGGHVVTVAADEPRVAAVVSQIPFNGFPRRVEGRPASANRRLLWAMTRDALRARLGRPPLYIPAVGGAGELAVMASSEASQTIRGLQSETWQNRTAPRALFEMMRYKPGAVAGRVRMPLLVCVGGRDKESPEASASELGEKAPLGRVLRYDVAHFDFYEPEVREKVLGDQVRFLDSVLLTAERTP</sequence>
<reference evidence="4 5" key="1">
    <citation type="submission" date="2024-06" db="EMBL/GenBank/DDBJ databases">
        <title>Sorghum-associated microbial communities from plants grown in Nebraska, USA.</title>
        <authorList>
            <person name="Schachtman D."/>
        </authorList>
    </citation>
    <scope>NUCLEOTIDE SEQUENCE [LARGE SCALE GENOMIC DNA]</scope>
    <source>
        <strain evidence="4 5">2857</strain>
    </source>
</reference>
<dbReference type="SUPFAM" id="SSF53474">
    <property type="entry name" value="alpha/beta-Hydrolases"/>
    <property type="match status" value="1"/>
</dbReference>
<dbReference type="EMBL" id="JBEPSJ010000002">
    <property type="protein sequence ID" value="MET4582475.1"/>
    <property type="molecule type" value="Genomic_DNA"/>
</dbReference>
<organism evidence="4 5">
    <name type="scientific">Conyzicola nivalis</name>
    <dbReference type="NCBI Taxonomy" id="1477021"/>
    <lineage>
        <taxon>Bacteria</taxon>
        <taxon>Bacillati</taxon>
        <taxon>Actinomycetota</taxon>
        <taxon>Actinomycetes</taxon>
        <taxon>Micrococcales</taxon>
        <taxon>Microbacteriaceae</taxon>
        <taxon>Conyzicola</taxon>
    </lineage>
</organism>
<dbReference type="Gene3D" id="3.40.50.1820">
    <property type="entry name" value="alpha/beta hydrolase"/>
    <property type="match status" value="1"/>
</dbReference>
<evidence type="ECO:0000256" key="2">
    <source>
        <dbReference type="ARBA" id="ARBA00022801"/>
    </source>
</evidence>
<proteinExistence type="inferred from homology"/>
<keyword evidence="2 4" id="KW-0378">Hydrolase</keyword>
<evidence type="ECO:0000313" key="4">
    <source>
        <dbReference type="EMBL" id="MET4582475.1"/>
    </source>
</evidence>
<dbReference type="Proteomes" id="UP001549257">
    <property type="component" value="Unassembled WGS sequence"/>
</dbReference>
<dbReference type="Pfam" id="PF12146">
    <property type="entry name" value="Hydrolase_4"/>
    <property type="match status" value="1"/>
</dbReference>
<evidence type="ECO:0000256" key="1">
    <source>
        <dbReference type="ARBA" id="ARBA00008645"/>
    </source>
</evidence>
<comment type="similarity">
    <text evidence="1">Belongs to the AB hydrolase superfamily.</text>
</comment>
<dbReference type="PANTHER" id="PTHR22946">
    <property type="entry name" value="DIENELACTONE HYDROLASE DOMAIN-CONTAINING PROTEIN-RELATED"/>
    <property type="match status" value="1"/>
</dbReference>
<dbReference type="PANTHER" id="PTHR22946:SF9">
    <property type="entry name" value="POLYKETIDE TRANSFERASE AF380"/>
    <property type="match status" value="1"/>
</dbReference>
<evidence type="ECO:0000259" key="3">
    <source>
        <dbReference type="Pfam" id="PF12146"/>
    </source>
</evidence>
<name>A0ABV2QNE0_9MICO</name>
<feature type="domain" description="Serine aminopeptidase S33" evidence="3">
    <location>
        <begin position="30"/>
        <end position="259"/>
    </location>
</feature>
<dbReference type="InterPro" id="IPR029058">
    <property type="entry name" value="AB_hydrolase_fold"/>
</dbReference>
<comment type="caution">
    <text evidence="4">The sequence shown here is derived from an EMBL/GenBank/DDBJ whole genome shotgun (WGS) entry which is preliminary data.</text>
</comment>
<dbReference type="GO" id="GO:0016787">
    <property type="term" value="F:hydrolase activity"/>
    <property type="evidence" value="ECO:0007669"/>
    <property type="project" value="UniProtKB-KW"/>
</dbReference>
<gene>
    <name evidence="4" type="ORF">ABIE21_001985</name>
</gene>
<keyword evidence="5" id="KW-1185">Reference proteome</keyword>
<dbReference type="InterPro" id="IPR022742">
    <property type="entry name" value="Hydrolase_4"/>
</dbReference>
<protein>
    <submittedName>
        <fullName evidence="4">Dienelactone hydrolase</fullName>
    </submittedName>
</protein>
<dbReference type="RefSeq" id="WP_354024664.1">
    <property type="nucleotide sequence ID" value="NZ_JBEPSJ010000002.1"/>
</dbReference>
<dbReference type="Gene3D" id="1.10.10.800">
    <property type="match status" value="1"/>
</dbReference>